<dbReference type="GO" id="GO:0004660">
    <property type="term" value="F:protein farnesyltransferase activity"/>
    <property type="evidence" value="ECO:0007669"/>
    <property type="project" value="UniProtKB-EC"/>
</dbReference>
<comment type="similarity">
    <text evidence="2">Belongs to the protein prenyltransferase subunit alpha family.</text>
</comment>
<dbReference type="Gene3D" id="1.25.40.120">
    <property type="entry name" value="Protein prenylyltransferase"/>
    <property type="match status" value="1"/>
</dbReference>
<evidence type="ECO:0000256" key="2">
    <source>
        <dbReference type="ARBA" id="ARBA00006734"/>
    </source>
</evidence>
<evidence type="ECO:0000313" key="15">
    <source>
        <dbReference type="EMBL" id="KAF9457729.1"/>
    </source>
</evidence>
<evidence type="ECO:0000256" key="3">
    <source>
        <dbReference type="ARBA" id="ARBA00012700"/>
    </source>
</evidence>
<accession>A0A9P5XVD9</accession>
<keyword evidence="8" id="KW-0460">Magnesium</keyword>
<dbReference type="Proteomes" id="UP000807353">
    <property type="component" value="Unassembled WGS sequence"/>
</dbReference>
<dbReference type="GO" id="GO:0004662">
    <property type="term" value="F:CAAX-protein geranylgeranyltransferase activity"/>
    <property type="evidence" value="ECO:0007669"/>
    <property type="project" value="UniProtKB-EC"/>
</dbReference>
<dbReference type="GO" id="GO:0005953">
    <property type="term" value="C:CAAX-protein geranylgeranyltransferase complex"/>
    <property type="evidence" value="ECO:0007669"/>
    <property type="project" value="TreeGrafter"/>
</dbReference>
<dbReference type="EMBL" id="MU150360">
    <property type="protein sequence ID" value="KAF9457729.1"/>
    <property type="molecule type" value="Genomic_DNA"/>
</dbReference>
<evidence type="ECO:0000256" key="6">
    <source>
        <dbReference type="ARBA" id="ARBA00022679"/>
    </source>
</evidence>
<comment type="cofactor">
    <cofactor evidence="1">
        <name>Mg(2+)</name>
        <dbReference type="ChEBI" id="CHEBI:18420"/>
    </cofactor>
</comment>
<gene>
    <name evidence="15" type="ORF">BDZ94DRAFT_1202228</name>
</gene>
<keyword evidence="7" id="KW-0677">Repeat</keyword>
<evidence type="ECO:0000313" key="16">
    <source>
        <dbReference type="Proteomes" id="UP000807353"/>
    </source>
</evidence>
<keyword evidence="16" id="KW-1185">Reference proteome</keyword>
<dbReference type="EC" id="2.5.1.58" evidence="4"/>
<dbReference type="AlphaFoldDB" id="A0A9P5XVD9"/>
<dbReference type="PANTHER" id="PTHR11129:SF1">
    <property type="entry name" value="PROTEIN FARNESYLTRANSFERASE_GERANYLGERANYLTRANSFERASE TYPE-1 SUBUNIT ALPHA"/>
    <property type="match status" value="1"/>
</dbReference>
<evidence type="ECO:0000256" key="12">
    <source>
        <dbReference type="ARBA" id="ARBA00043086"/>
    </source>
</evidence>
<sequence>MPSVSRNSQSPLDTPPLFSERPEWSDITPLDQYEDANPVAPIFYSADYKDATDYFRGVVKTGEKSERVLDLTERVIRLNPAHYSAWQYRYETLIALGSPLDVELKLMDELAVKFLKTYQVWHHRRLLVTLTRNPAPELKFIATSLKEDAKNYHTWSYRQWLLAYFNDEDLWQGELDFVEMMTTQDVRNNSAWHHRFFVVFQSGLREGETDRARVIKRELTYVKHNISLAANNPSAWNYLRGILDANNIPYADLGEFVKPYATSPQDLPVSDLVDLENPPPAKGAELPCAPAIEFLADIYEKQGGQDGLRQAAELWRSLADEHDTMRKKYWEYRTRDALKT</sequence>
<evidence type="ECO:0000256" key="13">
    <source>
        <dbReference type="ARBA" id="ARBA00043219"/>
    </source>
</evidence>
<organism evidence="15 16">
    <name type="scientific">Collybia nuda</name>
    <dbReference type="NCBI Taxonomy" id="64659"/>
    <lineage>
        <taxon>Eukaryota</taxon>
        <taxon>Fungi</taxon>
        <taxon>Dikarya</taxon>
        <taxon>Basidiomycota</taxon>
        <taxon>Agaricomycotina</taxon>
        <taxon>Agaricomycetes</taxon>
        <taxon>Agaricomycetidae</taxon>
        <taxon>Agaricales</taxon>
        <taxon>Tricholomatineae</taxon>
        <taxon>Clitocybaceae</taxon>
        <taxon>Collybia</taxon>
    </lineage>
</organism>
<evidence type="ECO:0000256" key="4">
    <source>
        <dbReference type="ARBA" id="ARBA00012702"/>
    </source>
</evidence>
<protein>
    <recommendedName>
        <fullName evidence="9">Protein farnesyltransferase/geranylgeranyltransferase type-1 subunit alpha</fullName>
        <ecNumber evidence="4">2.5.1.58</ecNumber>
        <ecNumber evidence="3">2.5.1.59</ecNumber>
    </recommendedName>
    <alternativeName>
        <fullName evidence="12">CAAX farnesyltransferase subunit alpha</fullName>
    </alternativeName>
    <alternativeName>
        <fullName evidence="11">FTase-alpha</fullName>
    </alternativeName>
    <alternativeName>
        <fullName evidence="10">Ras proteins prenyltransferase subunit alpha</fullName>
    </alternativeName>
    <alternativeName>
        <fullName evidence="13">Type I protein geranyl-geranyltransferase subunit alpha</fullName>
    </alternativeName>
</protein>
<dbReference type="PROSITE" id="PS51147">
    <property type="entry name" value="PFTA"/>
    <property type="match status" value="4"/>
</dbReference>
<evidence type="ECO:0000256" key="8">
    <source>
        <dbReference type="ARBA" id="ARBA00022842"/>
    </source>
</evidence>
<dbReference type="EC" id="2.5.1.59" evidence="3"/>
<dbReference type="PANTHER" id="PTHR11129">
    <property type="entry name" value="PROTEIN FARNESYLTRANSFERASE ALPHA SUBUNIT/RAB GERANYLGERANYL TRANSFERASE ALPHA SUBUNIT"/>
    <property type="match status" value="1"/>
</dbReference>
<dbReference type="InterPro" id="IPR002088">
    <property type="entry name" value="Prenyl_trans_a"/>
</dbReference>
<proteinExistence type="inferred from homology"/>
<dbReference type="SUPFAM" id="SSF48439">
    <property type="entry name" value="Protein prenylyltransferase"/>
    <property type="match status" value="1"/>
</dbReference>
<evidence type="ECO:0000256" key="10">
    <source>
        <dbReference type="ARBA" id="ARBA00041392"/>
    </source>
</evidence>
<evidence type="ECO:0000256" key="1">
    <source>
        <dbReference type="ARBA" id="ARBA00001946"/>
    </source>
</evidence>
<feature type="compositionally biased region" description="Polar residues" evidence="14">
    <location>
        <begin position="1"/>
        <end position="12"/>
    </location>
</feature>
<name>A0A9P5XVD9_9AGAR</name>
<dbReference type="GO" id="GO:0005965">
    <property type="term" value="C:protein farnesyltransferase complex"/>
    <property type="evidence" value="ECO:0007669"/>
    <property type="project" value="TreeGrafter"/>
</dbReference>
<evidence type="ECO:0000256" key="9">
    <source>
        <dbReference type="ARBA" id="ARBA00040965"/>
    </source>
</evidence>
<keyword evidence="6" id="KW-0808">Transferase</keyword>
<dbReference type="OrthoDB" id="10255768at2759"/>
<evidence type="ECO:0000256" key="11">
    <source>
        <dbReference type="ARBA" id="ARBA00042436"/>
    </source>
</evidence>
<comment type="caution">
    <text evidence="15">The sequence shown here is derived from an EMBL/GenBank/DDBJ whole genome shotgun (WGS) entry which is preliminary data.</text>
</comment>
<reference evidence="15" key="1">
    <citation type="submission" date="2020-11" db="EMBL/GenBank/DDBJ databases">
        <authorList>
            <consortium name="DOE Joint Genome Institute"/>
            <person name="Ahrendt S."/>
            <person name="Riley R."/>
            <person name="Andreopoulos W."/>
            <person name="Labutti K."/>
            <person name="Pangilinan J."/>
            <person name="Ruiz-Duenas F.J."/>
            <person name="Barrasa J.M."/>
            <person name="Sanchez-Garcia M."/>
            <person name="Camarero S."/>
            <person name="Miyauchi S."/>
            <person name="Serrano A."/>
            <person name="Linde D."/>
            <person name="Babiker R."/>
            <person name="Drula E."/>
            <person name="Ayuso-Fernandez I."/>
            <person name="Pacheco R."/>
            <person name="Padilla G."/>
            <person name="Ferreira P."/>
            <person name="Barriuso J."/>
            <person name="Kellner H."/>
            <person name="Castanera R."/>
            <person name="Alfaro M."/>
            <person name="Ramirez L."/>
            <person name="Pisabarro A.G."/>
            <person name="Kuo A."/>
            <person name="Tritt A."/>
            <person name="Lipzen A."/>
            <person name="He G."/>
            <person name="Yan M."/>
            <person name="Ng V."/>
            <person name="Cullen D."/>
            <person name="Martin F."/>
            <person name="Rosso M.-N."/>
            <person name="Henrissat B."/>
            <person name="Hibbett D."/>
            <person name="Martinez A.T."/>
            <person name="Grigoriev I.V."/>
        </authorList>
    </citation>
    <scope>NUCLEOTIDE SEQUENCE</scope>
    <source>
        <strain evidence="15">CBS 247.69</strain>
    </source>
</reference>
<dbReference type="Pfam" id="PF01239">
    <property type="entry name" value="PPTA"/>
    <property type="match status" value="5"/>
</dbReference>
<keyword evidence="5" id="KW-0637">Prenyltransferase</keyword>
<evidence type="ECO:0000256" key="5">
    <source>
        <dbReference type="ARBA" id="ARBA00022602"/>
    </source>
</evidence>
<feature type="region of interest" description="Disordered" evidence="14">
    <location>
        <begin position="1"/>
        <end position="23"/>
    </location>
</feature>
<evidence type="ECO:0000256" key="7">
    <source>
        <dbReference type="ARBA" id="ARBA00022737"/>
    </source>
</evidence>
<evidence type="ECO:0000256" key="14">
    <source>
        <dbReference type="SAM" id="MobiDB-lite"/>
    </source>
</evidence>